<keyword evidence="1" id="KW-0812">Transmembrane</keyword>
<name>A0A9P1FKR9_9DINO</name>
<feature type="transmembrane region" description="Helical" evidence="1">
    <location>
        <begin position="70"/>
        <end position="87"/>
    </location>
</feature>
<dbReference type="EMBL" id="CAMXCT010000354">
    <property type="protein sequence ID" value="CAI3977602.1"/>
    <property type="molecule type" value="Genomic_DNA"/>
</dbReference>
<comment type="caution">
    <text evidence="2">The sequence shown here is derived from an EMBL/GenBank/DDBJ whole genome shotgun (WGS) entry which is preliminary data.</text>
</comment>
<protein>
    <submittedName>
        <fullName evidence="2">Uncharacterized protein</fullName>
    </submittedName>
</protein>
<reference evidence="3 4" key="2">
    <citation type="submission" date="2024-05" db="EMBL/GenBank/DDBJ databases">
        <authorList>
            <person name="Chen Y."/>
            <person name="Shah S."/>
            <person name="Dougan E. K."/>
            <person name="Thang M."/>
            <person name="Chan C."/>
        </authorList>
    </citation>
    <scope>NUCLEOTIDE SEQUENCE [LARGE SCALE GENOMIC DNA]</scope>
</reference>
<evidence type="ECO:0000313" key="4">
    <source>
        <dbReference type="Proteomes" id="UP001152797"/>
    </source>
</evidence>
<keyword evidence="1" id="KW-0472">Membrane</keyword>
<proteinExistence type="predicted"/>
<dbReference type="Proteomes" id="UP001152797">
    <property type="component" value="Unassembled WGS sequence"/>
</dbReference>
<dbReference type="EMBL" id="CAMXCT030000354">
    <property type="protein sequence ID" value="CAL4764914.1"/>
    <property type="molecule type" value="Genomic_DNA"/>
</dbReference>
<keyword evidence="1" id="KW-1133">Transmembrane helix</keyword>
<dbReference type="EMBL" id="CAMXCT020000354">
    <property type="protein sequence ID" value="CAL1130977.1"/>
    <property type="molecule type" value="Genomic_DNA"/>
</dbReference>
<accession>A0A9P1FKR9</accession>
<evidence type="ECO:0000256" key="1">
    <source>
        <dbReference type="SAM" id="Phobius"/>
    </source>
</evidence>
<keyword evidence="4" id="KW-1185">Reference proteome</keyword>
<dbReference type="AlphaFoldDB" id="A0A9P1FKR9"/>
<dbReference type="OrthoDB" id="417111at2759"/>
<evidence type="ECO:0000313" key="3">
    <source>
        <dbReference type="EMBL" id="CAL4764914.1"/>
    </source>
</evidence>
<sequence>MVTRQTKESDQQGIATSNAVEECWEGASEATSSSLRSFVKSFANPQHSTALAIALSLIAVGIQAWEEEVILSRALFLIGLLVIPAAIGRPLPPAEVFELVEIDEVSRTQPKVAEVPPAQAMDSTPYLV</sequence>
<reference evidence="2" key="1">
    <citation type="submission" date="2022-10" db="EMBL/GenBank/DDBJ databases">
        <authorList>
            <person name="Chen Y."/>
            <person name="Dougan E. K."/>
            <person name="Chan C."/>
            <person name="Rhodes N."/>
            <person name="Thang M."/>
        </authorList>
    </citation>
    <scope>NUCLEOTIDE SEQUENCE</scope>
</reference>
<organism evidence="2">
    <name type="scientific">Cladocopium goreaui</name>
    <dbReference type="NCBI Taxonomy" id="2562237"/>
    <lineage>
        <taxon>Eukaryota</taxon>
        <taxon>Sar</taxon>
        <taxon>Alveolata</taxon>
        <taxon>Dinophyceae</taxon>
        <taxon>Suessiales</taxon>
        <taxon>Symbiodiniaceae</taxon>
        <taxon>Cladocopium</taxon>
    </lineage>
</organism>
<gene>
    <name evidence="2" type="ORF">C1SCF055_LOCUS5732</name>
</gene>
<evidence type="ECO:0000313" key="2">
    <source>
        <dbReference type="EMBL" id="CAI3977602.1"/>
    </source>
</evidence>